<keyword evidence="2" id="KW-1185">Reference proteome</keyword>
<name>A0A540N1D6_MALBA</name>
<organism evidence="1 2">
    <name type="scientific">Malus baccata</name>
    <name type="common">Siberian crab apple</name>
    <name type="synonym">Pyrus baccata</name>
    <dbReference type="NCBI Taxonomy" id="106549"/>
    <lineage>
        <taxon>Eukaryota</taxon>
        <taxon>Viridiplantae</taxon>
        <taxon>Streptophyta</taxon>
        <taxon>Embryophyta</taxon>
        <taxon>Tracheophyta</taxon>
        <taxon>Spermatophyta</taxon>
        <taxon>Magnoliopsida</taxon>
        <taxon>eudicotyledons</taxon>
        <taxon>Gunneridae</taxon>
        <taxon>Pentapetalae</taxon>
        <taxon>rosids</taxon>
        <taxon>fabids</taxon>
        <taxon>Rosales</taxon>
        <taxon>Rosaceae</taxon>
        <taxon>Amygdaloideae</taxon>
        <taxon>Maleae</taxon>
        <taxon>Malus</taxon>
    </lineage>
</organism>
<evidence type="ECO:0000313" key="1">
    <source>
        <dbReference type="EMBL" id="TQE04871.1"/>
    </source>
</evidence>
<protein>
    <recommendedName>
        <fullName evidence="3">DUF674 domain-containing protein</fullName>
    </recommendedName>
</protein>
<sequence>MDNLGVRPMSTISSIAVLNRFNIKEVGALEEKVVNLGIEEGFKLLKASLETNTVLTNVFLGQKKA</sequence>
<evidence type="ECO:0008006" key="3">
    <source>
        <dbReference type="Google" id="ProtNLM"/>
    </source>
</evidence>
<reference evidence="1 2" key="1">
    <citation type="journal article" date="2019" name="G3 (Bethesda)">
        <title>Sequencing of a Wild Apple (Malus baccata) Genome Unravels the Differences Between Cultivated and Wild Apple Species Regarding Disease Resistance and Cold Tolerance.</title>
        <authorList>
            <person name="Chen X."/>
        </authorList>
    </citation>
    <scope>NUCLEOTIDE SEQUENCE [LARGE SCALE GENOMIC DNA]</scope>
    <source>
        <strain evidence="2">cv. Shandingzi</strain>
        <tissue evidence="1">Leaves</tissue>
    </source>
</reference>
<gene>
    <name evidence="1" type="ORF">C1H46_009474</name>
</gene>
<dbReference type="EMBL" id="VIEB01000132">
    <property type="protein sequence ID" value="TQE04871.1"/>
    <property type="molecule type" value="Genomic_DNA"/>
</dbReference>
<dbReference type="AlphaFoldDB" id="A0A540N1D6"/>
<comment type="caution">
    <text evidence="1">The sequence shown here is derived from an EMBL/GenBank/DDBJ whole genome shotgun (WGS) entry which is preliminary data.</text>
</comment>
<accession>A0A540N1D6</accession>
<dbReference type="Proteomes" id="UP000315295">
    <property type="component" value="Unassembled WGS sequence"/>
</dbReference>
<dbReference type="InterPro" id="IPR007750">
    <property type="entry name" value="DUF674"/>
</dbReference>
<proteinExistence type="predicted"/>
<dbReference type="Pfam" id="PF05056">
    <property type="entry name" value="DUF674"/>
    <property type="match status" value="1"/>
</dbReference>
<dbReference type="PANTHER" id="PTHR33103:SF19">
    <property type="entry name" value="OS09G0544700 PROTEIN"/>
    <property type="match status" value="1"/>
</dbReference>
<dbReference type="PANTHER" id="PTHR33103">
    <property type="entry name" value="OS01G0153900 PROTEIN"/>
    <property type="match status" value="1"/>
</dbReference>
<evidence type="ECO:0000313" key="2">
    <source>
        <dbReference type="Proteomes" id="UP000315295"/>
    </source>
</evidence>